<sequence>MKQGLIFLAASALAFAAAVAQAALGSAEVSDAAVLGDRLPQTLGEFGFFADAPRQVPAPGVAPYRLNVPLYSDGAEKLRFAYVPKGKRAVADGEGLLQFPIGSALIKTFAFGEGSGRRLIETRVLLHRSDGWVALPYRWNAEQTEARLALAGARLPVATPSGEELNYRIPNKNQCKECHGLNGEVTPIGPKARNLSGAWLEQMVVSGHLDAKPSGADAFPLWEARDQAEPAKAARAYLDVNCAHCHQPGATASNSGLDLRWEQTDPHSIGIFKRPVAAGRGAGGHEFSIVPGQPDDSILLYRMQSIEPGVAMPELGKGTVDADGVAAVRKWVAGMEGKR</sequence>
<evidence type="ECO:0000256" key="4">
    <source>
        <dbReference type="PROSITE-ProRule" id="PRU00433"/>
    </source>
</evidence>
<evidence type="ECO:0000256" key="1">
    <source>
        <dbReference type="ARBA" id="ARBA00022617"/>
    </source>
</evidence>
<dbReference type="Proteomes" id="UP001343492">
    <property type="component" value="Unassembled WGS sequence"/>
</dbReference>
<proteinExistence type="predicted"/>
<dbReference type="PROSITE" id="PS51007">
    <property type="entry name" value="CYTC"/>
    <property type="match status" value="1"/>
</dbReference>
<evidence type="ECO:0000256" key="5">
    <source>
        <dbReference type="SAM" id="SignalP"/>
    </source>
</evidence>
<accession>A0ABU7GH82</accession>
<keyword evidence="5" id="KW-0732">Signal</keyword>
<comment type="caution">
    <text evidence="7">The sequence shown here is derived from an EMBL/GenBank/DDBJ whole genome shotgun (WGS) entry which is preliminary data.</text>
</comment>
<feature type="signal peptide" evidence="5">
    <location>
        <begin position="1"/>
        <end position="22"/>
    </location>
</feature>
<name>A0ABU7GH82_9SPHN</name>
<organism evidence="7 8">
    <name type="scientific">Altererythrobacter litoralis</name>
    <dbReference type="NCBI Taxonomy" id="3113904"/>
    <lineage>
        <taxon>Bacteria</taxon>
        <taxon>Pseudomonadati</taxon>
        <taxon>Pseudomonadota</taxon>
        <taxon>Alphaproteobacteria</taxon>
        <taxon>Sphingomonadales</taxon>
        <taxon>Erythrobacteraceae</taxon>
        <taxon>Altererythrobacter</taxon>
    </lineage>
</organism>
<evidence type="ECO:0000256" key="2">
    <source>
        <dbReference type="ARBA" id="ARBA00022723"/>
    </source>
</evidence>
<keyword evidence="1 4" id="KW-0349">Heme</keyword>
<keyword evidence="3 4" id="KW-0408">Iron</keyword>
<keyword evidence="8" id="KW-1185">Reference proteome</keyword>
<evidence type="ECO:0000256" key="3">
    <source>
        <dbReference type="ARBA" id="ARBA00023004"/>
    </source>
</evidence>
<protein>
    <submittedName>
        <fullName evidence="7">SO2930 family diheme c-type cytochrome</fullName>
    </submittedName>
</protein>
<dbReference type="InterPro" id="IPR036909">
    <property type="entry name" value="Cyt_c-like_dom_sf"/>
</dbReference>
<dbReference type="RefSeq" id="WP_354145432.1">
    <property type="nucleotide sequence ID" value="NZ_JAZDQV010000013.1"/>
</dbReference>
<dbReference type="EMBL" id="JAZDQV010000013">
    <property type="protein sequence ID" value="MEE1878369.1"/>
    <property type="molecule type" value="Genomic_DNA"/>
</dbReference>
<reference evidence="7 8" key="1">
    <citation type="submission" date="2024-01" db="EMBL/GenBank/DDBJ databases">
        <title>The genome sequence of Erythrobacteraceae sp. strain 1XM1-14.</title>
        <authorList>
            <person name="Liu Y."/>
        </authorList>
    </citation>
    <scope>NUCLEOTIDE SEQUENCE [LARGE SCALE GENOMIC DNA]</scope>
    <source>
        <strain evidence="7 8">1XM1-14</strain>
    </source>
</reference>
<dbReference type="SUPFAM" id="SSF46626">
    <property type="entry name" value="Cytochrome c"/>
    <property type="match status" value="1"/>
</dbReference>
<evidence type="ECO:0000313" key="7">
    <source>
        <dbReference type="EMBL" id="MEE1878369.1"/>
    </source>
</evidence>
<dbReference type="NCBIfam" id="TIGR03806">
    <property type="entry name" value="chp_HNE_0200"/>
    <property type="match status" value="1"/>
</dbReference>
<feature type="domain" description="Cytochrome c" evidence="6">
    <location>
        <begin position="157"/>
        <end position="242"/>
    </location>
</feature>
<gene>
    <name evidence="7" type="ORF">VRS74_11815</name>
</gene>
<feature type="chain" id="PRO_5047063736" evidence="5">
    <location>
        <begin position="23"/>
        <end position="339"/>
    </location>
</feature>
<evidence type="ECO:0000259" key="6">
    <source>
        <dbReference type="PROSITE" id="PS51007"/>
    </source>
</evidence>
<evidence type="ECO:0000313" key="8">
    <source>
        <dbReference type="Proteomes" id="UP001343492"/>
    </source>
</evidence>
<dbReference type="InterPro" id="IPR009056">
    <property type="entry name" value="Cyt_c-like_dom"/>
</dbReference>
<keyword evidence="2 4" id="KW-0479">Metal-binding</keyword>
<dbReference type="InterPro" id="IPR022269">
    <property type="entry name" value="SO_2930-like_C"/>
</dbReference>